<dbReference type="OrthoDB" id="3563077at2759"/>
<evidence type="ECO:0000256" key="1">
    <source>
        <dbReference type="SAM" id="MobiDB-lite"/>
    </source>
</evidence>
<feature type="region of interest" description="Disordered" evidence="1">
    <location>
        <begin position="1"/>
        <end position="21"/>
    </location>
</feature>
<feature type="region of interest" description="Disordered" evidence="1">
    <location>
        <begin position="38"/>
        <end position="91"/>
    </location>
</feature>
<evidence type="ECO:0000313" key="3">
    <source>
        <dbReference type="Proteomes" id="UP000184330"/>
    </source>
</evidence>
<accession>A0A1L7XRU4</accession>
<gene>
    <name evidence="2" type="ORF">PAC_17624</name>
</gene>
<reference evidence="2 3" key="1">
    <citation type="submission" date="2016-03" db="EMBL/GenBank/DDBJ databases">
        <authorList>
            <person name="Ploux O."/>
        </authorList>
    </citation>
    <scope>NUCLEOTIDE SEQUENCE [LARGE SCALE GENOMIC DNA]</scope>
    <source>
        <strain evidence="2 3">UAMH 11012</strain>
    </source>
</reference>
<feature type="compositionally biased region" description="Basic and acidic residues" evidence="1">
    <location>
        <begin position="53"/>
        <end position="77"/>
    </location>
</feature>
<protein>
    <submittedName>
        <fullName evidence="2">Uncharacterized protein</fullName>
    </submittedName>
</protein>
<dbReference type="Proteomes" id="UP000184330">
    <property type="component" value="Unassembled WGS sequence"/>
</dbReference>
<keyword evidence="3" id="KW-1185">Reference proteome</keyword>
<name>A0A1L7XRU4_9HELO</name>
<organism evidence="2 3">
    <name type="scientific">Phialocephala subalpina</name>
    <dbReference type="NCBI Taxonomy" id="576137"/>
    <lineage>
        <taxon>Eukaryota</taxon>
        <taxon>Fungi</taxon>
        <taxon>Dikarya</taxon>
        <taxon>Ascomycota</taxon>
        <taxon>Pezizomycotina</taxon>
        <taxon>Leotiomycetes</taxon>
        <taxon>Helotiales</taxon>
        <taxon>Mollisiaceae</taxon>
        <taxon>Phialocephala</taxon>
        <taxon>Phialocephala fortinii species complex</taxon>
    </lineage>
</organism>
<feature type="compositionally biased region" description="Low complexity" evidence="1">
    <location>
        <begin position="38"/>
        <end position="52"/>
    </location>
</feature>
<proteinExistence type="predicted"/>
<sequence>MESAVHSLPKPSDSGDNKWINDSIAELEKELELALAEQKNSLSASAPTPSRPRSIEARQDEIQSRKRTETTGSKPKELQNASPHGIAHGLKEWEQQETEVVVEGGAVAMQQQKELVAQNKELGQPAVGDQQGVVEVVDADDPEDKEATEALPAAQPKIPEIDEHRFRLRGVRARQLTGRQTKTT</sequence>
<evidence type="ECO:0000313" key="2">
    <source>
        <dbReference type="EMBL" id="CZR67725.1"/>
    </source>
</evidence>
<dbReference type="AlphaFoldDB" id="A0A1L7XRU4"/>
<dbReference type="EMBL" id="FJOG01000047">
    <property type="protein sequence ID" value="CZR67725.1"/>
    <property type="molecule type" value="Genomic_DNA"/>
</dbReference>